<organism evidence="2 3">
    <name type="scientific">Maliponia aquimaris</name>
    <dbReference type="NCBI Taxonomy" id="1673631"/>
    <lineage>
        <taxon>Bacteria</taxon>
        <taxon>Pseudomonadati</taxon>
        <taxon>Pseudomonadota</taxon>
        <taxon>Alphaproteobacteria</taxon>
        <taxon>Rhodobacterales</taxon>
        <taxon>Paracoccaceae</taxon>
        <taxon>Maliponia</taxon>
    </lineage>
</organism>
<evidence type="ECO:0000313" key="3">
    <source>
        <dbReference type="Proteomes" id="UP000207598"/>
    </source>
</evidence>
<feature type="signal peptide" evidence="1">
    <location>
        <begin position="1"/>
        <end position="17"/>
    </location>
</feature>
<evidence type="ECO:0000313" key="2">
    <source>
        <dbReference type="EMBL" id="SMX49260.1"/>
    </source>
</evidence>
<dbReference type="RefSeq" id="WP_094022990.1">
    <property type="nucleotide sequence ID" value="NZ_FXYF01000015.1"/>
</dbReference>
<dbReference type="Proteomes" id="UP000207598">
    <property type="component" value="Unassembled WGS sequence"/>
</dbReference>
<reference evidence="2 3" key="1">
    <citation type="submission" date="2017-05" db="EMBL/GenBank/DDBJ databases">
        <authorList>
            <person name="Song R."/>
            <person name="Chenine A.L."/>
            <person name="Ruprecht R.M."/>
        </authorList>
    </citation>
    <scope>NUCLEOTIDE SEQUENCE [LARGE SCALE GENOMIC DNA]</scope>
    <source>
        <strain evidence="2 3">CECT 8898</strain>
    </source>
</reference>
<sequence>MRPAACLFWICTSLMLAGCAVDNGSLERARQNYGVTKPRPEAFKVCGGHDCRKRLDVSLTAAEWRSVRAAFSPRPGTPGQERRALAEALRRLEVIVGHKTGYTSDLAYSTLQLAGKAQDCVDEMVNTAVYLKMLDDAGLLRLHRPGPRVTLGFMTRRFWTHTVASIVQKDSGQHFIIDTWAVKFGETPYIMDRTAWAENEPFRRDF</sequence>
<dbReference type="EMBL" id="FXYF01000015">
    <property type="protein sequence ID" value="SMX49260.1"/>
    <property type="molecule type" value="Genomic_DNA"/>
</dbReference>
<dbReference type="AlphaFoldDB" id="A0A238L323"/>
<feature type="chain" id="PRO_5013054084" description="Lipoprotein" evidence="1">
    <location>
        <begin position="18"/>
        <end position="206"/>
    </location>
</feature>
<proteinExistence type="predicted"/>
<name>A0A238L323_9RHOB</name>
<keyword evidence="1" id="KW-0732">Signal</keyword>
<evidence type="ECO:0000256" key="1">
    <source>
        <dbReference type="SAM" id="SignalP"/>
    </source>
</evidence>
<evidence type="ECO:0008006" key="4">
    <source>
        <dbReference type="Google" id="ProtNLM"/>
    </source>
</evidence>
<dbReference type="OrthoDB" id="5471992at2"/>
<accession>A0A238L323</accession>
<dbReference type="PROSITE" id="PS51257">
    <property type="entry name" value="PROKAR_LIPOPROTEIN"/>
    <property type="match status" value="1"/>
</dbReference>
<gene>
    <name evidence="2" type="ORF">MAA8898_04240</name>
</gene>
<keyword evidence="3" id="KW-1185">Reference proteome</keyword>
<protein>
    <recommendedName>
        <fullName evidence="4">Lipoprotein</fullName>
    </recommendedName>
</protein>